<evidence type="ECO:0000313" key="2">
    <source>
        <dbReference type="EMBL" id="CAH2014615.1"/>
    </source>
</evidence>
<proteinExistence type="predicted"/>
<dbReference type="Proteomes" id="UP001152888">
    <property type="component" value="Unassembled WGS sequence"/>
</dbReference>
<accession>A0A9P0MK63</accession>
<keyword evidence="3" id="KW-1185">Reference proteome</keyword>
<protein>
    <submittedName>
        <fullName evidence="2">Uncharacterized protein</fullName>
    </submittedName>
</protein>
<dbReference type="AlphaFoldDB" id="A0A9P0MK63"/>
<gene>
    <name evidence="2" type="ORF">ACAOBT_LOCUS34236</name>
</gene>
<organism evidence="2 3">
    <name type="scientific">Acanthoscelides obtectus</name>
    <name type="common">Bean weevil</name>
    <name type="synonym">Bruchus obtectus</name>
    <dbReference type="NCBI Taxonomy" id="200917"/>
    <lineage>
        <taxon>Eukaryota</taxon>
        <taxon>Metazoa</taxon>
        <taxon>Ecdysozoa</taxon>
        <taxon>Arthropoda</taxon>
        <taxon>Hexapoda</taxon>
        <taxon>Insecta</taxon>
        <taxon>Pterygota</taxon>
        <taxon>Neoptera</taxon>
        <taxon>Endopterygota</taxon>
        <taxon>Coleoptera</taxon>
        <taxon>Polyphaga</taxon>
        <taxon>Cucujiformia</taxon>
        <taxon>Chrysomeloidea</taxon>
        <taxon>Chrysomelidae</taxon>
        <taxon>Bruchinae</taxon>
        <taxon>Bruchini</taxon>
        <taxon>Acanthoscelides</taxon>
    </lineage>
</organism>
<sequence>MPKMSKTLLLLSRVHQLSHTFRRRRRQLSDLLRINRIYSISGGTCINGTRTIHHHHHHHHQKHTTKTKLPLQ</sequence>
<reference evidence="2" key="1">
    <citation type="submission" date="2022-03" db="EMBL/GenBank/DDBJ databases">
        <authorList>
            <person name="Sayadi A."/>
        </authorList>
    </citation>
    <scope>NUCLEOTIDE SEQUENCE</scope>
</reference>
<name>A0A9P0MK63_ACAOB</name>
<dbReference type="EMBL" id="CAKOFQ010008525">
    <property type="protein sequence ID" value="CAH2014615.1"/>
    <property type="molecule type" value="Genomic_DNA"/>
</dbReference>
<feature type="compositionally biased region" description="Basic residues" evidence="1">
    <location>
        <begin position="53"/>
        <end position="66"/>
    </location>
</feature>
<comment type="caution">
    <text evidence="2">The sequence shown here is derived from an EMBL/GenBank/DDBJ whole genome shotgun (WGS) entry which is preliminary data.</text>
</comment>
<evidence type="ECO:0000313" key="3">
    <source>
        <dbReference type="Proteomes" id="UP001152888"/>
    </source>
</evidence>
<evidence type="ECO:0000256" key="1">
    <source>
        <dbReference type="SAM" id="MobiDB-lite"/>
    </source>
</evidence>
<feature type="region of interest" description="Disordered" evidence="1">
    <location>
        <begin position="53"/>
        <end position="72"/>
    </location>
</feature>